<comment type="similarity">
    <text evidence="8">Belongs to the binding-protein-dependent transport system permease family.</text>
</comment>
<protein>
    <submittedName>
        <fullName evidence="10">L-cystine transport system permease protein</fullName>
    </submittedName>
</protein>
<evidence type="ECO:0000259" key="9">
    <source>
        <dbReference type="PROSITE" id="PS50928"/>
    </source>
</evidence>
<dbReference type="Gene3D" id="1.10.3720.10">
    <property type="entry name" value="MetI-like"/>
    <property type="match status" value="1"/>
</dbReference>
<evidence type="ECO:0000256" key="1">
    <source>
        <dbReference type="ARBA" id="ARBA00004651"/>
    </source>
</evidence>
<dbReference type="SUPFAM" id="SSF161098">
    <property type="entry name" value="MetI-like"/>
    <property type="match status" value="1"/>
</dbReference>
<evidence type="ECO:0000256" key="6">
    <source>
        <dbReference type="ARBA" id="ARBA00022989"/>
    </source>
</evidence>
<dbReference type="GO" id="GO:0022857">
    <property type="term" value="F:transmembrane transporter activity"/>
    <property type="evidence" value="ECO:0007669"/>
    <property type="project" value="InterPro"/>
</dbReference>
<dbReference type="InterPro" id="IPR000515">
    <property type="entry name" value="MetI-like"/>
</dbReference>
<evidence type="ECO:0000313" key="11">
    <source>
        <dbReference type="Proteomes" id="UP000184386"/>
    </source>
</evidence>
<dbReference type="STRING" id="1121322.SAMN02745136_04518"/>
<dbReference type="GO" id="GO:0006865">
    <property type="term" value="P:amino acid transport"/>
    <property type="evidence" value="ECO:0007669"/>
    <property type="project" value="UniProtKB-KW"/>
</dbReference>
<dbReference type="InterPro" id="IPR035906">
    <property type="entry name" value="MetI-like_sf"/>
</dbReference>
<dbReference type="AlphaFoldDB" id="A0A1M6Z9P3"/>
<dbReference type="OrthoDB" id="9787841at2"/>
<organism evidence="10 11">
    <name type="scientific">Anaerocolumna jejuensis DSM 15929</name>
    <dbReference type="NCBI Taxonomy" id="1121322"/>
    <lineage>
        <taxon>Bacteria</taxon>
        <taxon>Bacillati</taxon>
        <taxon>Bacillota</taxon>
        <taxon>Clostridia</taxon>
        <taxon>Lachnospirales</taxon>
        <taxon>Lachnospiraceae</taxon>
        <taxon>Anaerocolumna</taxon>
    </lineage>
</organism>
<proteinExistence type="inferred from homology"/>
<dbReference type="InterPro" id="IPR043429">
    <property type="entry name" value="ArtM/GltK/GlnP/TcyL/YhdX-like"/>
</dbReference>
<dbReference type="NCBIfam" id="TIGR01726">
    <property type="entry name" value="HEQRo_perm_3TM"/>
    <property type="match status" value="1"/>
</dbReference>
<evidence type="ECO:0000256" key="3">
    <source>
        <dbReference type="ARBA" id="ARBA00022475"/>
    </source>
</evidence>
<dbReference type="PANTHER" id="PTHR30614:SF0">
    <property type="entry name" value="L-CYSTINE TRANSPORT SYSTEM PERMEASE PROTEIN TCYL"/>
    <property type="match status" value="1"/>
</dbReference>
<feature type="transmembrane region" description="Helical" evidence="8">
    <location>
        <begin position="194"/>
        <end position="211"/>
    </location>
</feature>
<feature type="domain" description="ABC transmembrane type-1" evidence="9">
    <location>
        <begin position="19"/>
        <end position="215"/>
    </location>
</feature>
<evidence type="ECO:0000256" key="4">
    <source>
        <dbReference type="ARBA" id="ARBA00022692"/>
    </source>
</evidence>
<comment type="subcellular location">
    <subcellularLocation>
        <location evidence="1 8">Cell membrane</location>
        <topology evidence="1 8">Multi-pass membrane protein</topology>
    </subcellularLocation>
</comment>
<dbReference type="PROSITE" id="PS50928">
    <property type="entry name" value="ABC_TM1"/>
    <property type="match status" value="1"/>
</dbReference>
<feature type="transmembrane region" description="Helical" evidence="8">
    <location>
        <begin position="152"/>
        <end position="174"/>
    </location>
</feature>
<dbReference type="GO" id="GO:0043190">
    <property type="term" value="C:ATP-binding cassette (ABC) transporter complex"/>
    <property type="evidence" value="ECO:0007669"/>
    <property type="project" value="InterPro"/>
</dbReference>
<evidence type="ECO:0000256" key="5">
    <source>
        <dbReference type="ARBA" id="ARBA00022970"/>
    </source>
</evidence>
<keyword evidence="7 8" id="KW-0472">Membrane</keyword>
<gene>
    <name evidence="10" type="ORF">SAMN02745136_04518</name>
</gene>
<dbReference type="CDD" id="cd06261">
    <property type="entry name" value="TM_PBP2"/>
    <property type="match status" value="1"/>
</dbReference>
<keyword evidence="5" id="KW-0029">Amino-acid transport</keyword>
<dbReference type="Pfam" id="PF00528">
    <property type="entry name" value="BPD_transp_1"/>
    <property type="match status" value="1"/>
</dbReference>
<evidence type="ECO:0000313" key="10">
    <source>
        <dbReference type="EMBL" id="SHL27174.1"/>
    </source>
</evidence>
<dbReference type="EMBL" id="FRAC01000028">
    <property type="protein sequence ID" value="SHL27174.1"/>
    <property type="molecule type" value="Genomic_DNA"/>
</dbReference>
<name>A0A1M6Z9P3_9FIRM</name>
<dbReference type="InterPro" id="IPR010065">
    <property type="entry name" value="AA_ABC_transptr_permease_3TM"/>
</dbReference>
<keyword evidence="4 8" id="KW-0812">Transmembrane</keyword>
<reference evidence="10 11" key="1">
    <citation type="submission" date="2016-11" db="EMBL/GenBank/DDBJ databases">
        <authorList>
            <person name="Jaros S."/>
            <person name="Januszkiewicz K."/>
            <person name="Wedrychowicz H."/>
        </authorList>
    </citation>
    <scope>NUCLEOTIDE SEQUENCE [LARGE SCALE GENOMIC DNA]</scope>
    <source>
        <strain evidence="10 11">DSM 15929</strain>
    </source>
</reference>
<evidence type="ECO:0000256" key="2">
    <source>
        <dbReference type="ARBA" id="ARBA00022448"/>
    </source>
</evidence>
<evidence type="ECO:0000256" key="7">
    <source>
        <dbReference type="ARBA" id="ARBA00023136"/>
    </source>
</evidence>
<sequence length="228" mass="25257">MGPFFSRVFEYFPIVLRGFPVTVRIVLTATLAGLILGTVLAFIRIYKIPVFNQAVLLYISFVRGTPQLVQLFIVLYGLPLLVVKTTGINISRWDKMFFVLVTYCLNEAAFFSESIRAAIQAVPRGQTEAGYSVGLNGRQTFFRIVMPQAARIALPGLGTSFIYLFQGTSLAYLIGIFDIMGQVNAIGARTQHYIEGYVCAGIIFVTISVILEKVLYRVNQKLAYGGGK</sequence>
<keyword evidence="3" id="KW-1003">Cell membrane</keyword>
<keyword evidence="6 8" id="KW-1133">Transmembrane helix</keyword>
<dbReference type="PANTHER" id="PTHR30614">
    <property type="entry name" value="MEMBRANE COMPONENT OF AMINO ACID ABC TRANSPORTER"/>
    <property type="match status" value="1"/>
</dbReference>
<feature type="transmembrane region" description="Helical" evidence="8">
    <location>
        <begin position="21"/>
        <end position="43"/>
    </location>
</feature>
<accession>A0A1M6Z9P3</accession>
<dbReference type="RefSeq" id="WP_073279296.1">
    <property type="nucleotide sequence ID" value="NZ_FRAC01000028.1"/>
</dbReference>
<keyword evidence="11" id="KW-1185">Reference proteome</keyword>
<evidence type="ECO:0000256" key="8">
    <source>
        <dbReference type="RuleBase" id="RU363032"/>
    </source>
</evidence>
<dbReference type="Proteomes" id="UP000184386">
    <property type="component" value="Unassembled WGS sequence"/>
</dbReference>
<keyword evidence="2 8" id="KW-0813">Transport</keyword>